<evidence type="ECO:0000313" key="4">
    <source>
        <dbReference type="Proteomes" id="UP000237797"/>
    </source>
</evidence>
<dbReference type="InterPro" id="IPR011048">
    <property type="entry name" value="Haem_d1_sf"/>
</dbReference>
<organism evidence="3 4">
    <name type="scientific">Planifilum fimeticola</name>
    <dbReference type="NCBI Taxonomy" id="201975"/>
    <lineage>
        <taxon>Bacteria</taxon>
        <taxon>Bacillati</taxon>
        <taxon>Bacillota</taxon>
        <taxon>Bacilli</taxon>
        <taxon>Bacillales</taxon>
        <taxon>Thermoactinomycetaceae</taxon>
        <taxon>Planifilum</taxon>
    </lineage>
</organism>
<comment type="caution">
    <text evidence="3">The sequence shown here is derived from an EMBL/GenBank/DDBJ whole genome shotgun (WGS) entry which is preliminary data.</text>
</comment>
<dbReference type="AlphaFoldDB" id="A0A2T0LEX5"/>
<dbReference type="RefSeq" id="WP_106345099.1">
    <property type="nucleotide sequence ID" value="NZ_PVNE01000011.1"/>
</dbReference>
<dbReference type="EMBL" id="PVNE01000011">
    <property type="protein sequence ID" value="PRX40720.1"/>
    <property type="molecule type" value="Genomic_DNA"/>
</dbReference>
<evidence type="ECO:0000256" key="1">
    <source>
        <dbReference type="SAM" id="MobiDB-lite"/>
    </source>
</evidence>
<feature type="region of interest" description="Disordered" evidence="1">
    <location>
        <begin position="133"/>
        <end position="160"/>
    </location>
</feature>
<dbReference type="SUPFAM" id="SSF51004">
    <property type="entry name" value="C-terminal (heme d1) domain of cytochrome cd1-nitrite reductase"/>
    <property type="match status" value="1"/>
</dbReference>
<evidence type="ECO:0000313" key="3">
    <source>
        <dbReference type="EMBL" id="PRX40720.1"/>
    </source>
</evidence>
<dbReference type="Proteomes" id="UP000237797">
    <property type="component" value="Unassembled WGS sequence"/>
</dbReference>
<sequence>MTPFWRRIGWLVMALLFASGCASPSRANAPSAGEDSTAVQKVILAQPAGEEELKLKPVDPMTQRGGLVIIDAERIRVLDRLGSGANFEPVGFSSDGRHTYVMTEKTVKVLDLETRRFLSERDGVELLIIKQRRESSTEGPRFPLTRARESGEDFRIDSAQ</sequence>
<proteinExistence type="predicted"/>
<keyword evidence="2" id="KW-0732">Signal</keyword>
<keyword evidence="4" id="KW-1185">Reference proteome</keyword>
<evidence type="ECO:0000256" key="2">
    <source>
        <dbReference type="SAM" id="SignalP"/>
    </source>
</evidence>
<reference evidence="3 4" key="1">
    <citation type="submission" date="2018-03" db="EMBL/GenBank/DDBJ databases">
        <title>Genomic Encyclopedia of Archaeal and Bacterial Type Strains, Phase II (KMG-II): from individual species to whole genera.</title>
        <authorList>
            <person name="Goeker M."/>
        </authorList>
    </citation>
    <scope>NUCLEOTIDE SEQUENCE [LARGE SCALE GENOMIC DNA]</scope>
    <source>
        <strain evidence="3 4">DSM 44946</strain>
    </source>
</reference>
<gene>
    <name evidence="3" type="ORF">CLV97_11162</name>
</gene>
<accession>A0A2T0LEX5</accession>
<name>A0A2T0LEX5_9BACL</name>
<dbReference type="PROSITE" id="PS51257">
    <property type="entry name" value="PROKAR_LIPOPROTEIN"/>
    <property type="match status" value="1"/>
</dbReference>
<feature type="compositionally biased region" description="Basic and acidic residues" evidence="1">
    <location>
        <begin position="146"/>
        <end position="160"/>
    </location>
</feature>
<feature type="chain" id="PRO_5038556716" evidence="2">
    <location>
        <begin position="28"/>
        <end position="160"/>
    </location>
</feature>
<feature type="signal peptide" evidence="2">
    <location>
        <begin position="1"/>
        <end position="27"/>
    </location>
</feature>
<protein>
    <submittedName>
        <fullName evidence="3">Uncharacterized protein</fullName>
    </submittedName>
</protein>